<dbReference type="EMBL" id="CAJJDN010000164">
    <property type="protein sequence ID" value="CAD8126012.1"/>
    <property type="molecule type" value="Genomic_DNA"/>
</dbReference>
<name>A0A8S1RFD1_9CILI</name>
<evidence type="ECO:0000313" key="5">
    <source>
        <dbReference type="Proteomes" id="UP000692954"/>
    </source>
</evidence>
<protein>
    <recommendedName>
        <fullName evidence="6">RING-type domain-containing protein</fullName>
    </recommendedName>
</protein>
<dbReference type="GO" id="GO:0008270">
    <property type="term" value="F:zinc ion binding"/>
    <property type="evidence" value="ECO:0007669"/>
    <property type="project" value="UniProtKB-KW"/>
</dbReference>
<gene>
    <name evidence="4" type="ORF">PSON_ATCC_30995.1.T1640034</name>
</gene>
<evidence type="ECO:0000256" key="1">
    <source>
        <dbReference type="ARBA" id="ARBA00022723"/>
    </source>
</evidence>
<evidence type="ECO:0008006" key="6">
    <source>
        <dbReference type="Google" id="ProtNLM"/>
    </source>
</evidence>
<keyword evidence="1" id="KW-0479">Metal-binding</keyword>
<sequence length="503" mass="59563">MLSTSLIPNSIKSQYSELEKAQYWQNLGDDQNIALFCSIIHYFLNQKNFRPILRFLNITDKCQKAEFSQLHKIIIQSLEAINPIQQFFDYVSQKQRNISEIGQFFVELCRIHLLKKQDKPNLNGLALFFQTKIIFLHNKKKYGSGQNEILILQKSNSFYFILPSPQFRNQPQQECNICNQIENCFKMNCLHYLCLKCIQFSKQNSQNEYFLCNCDQIILKNKFLEDAIEEIKNNQVINNYITSINKYYESILVEDQLKEEQEIVNDPVQMEEISNDKVRNQVNRQNNQYELLKSDGYLANDLQNRQYSSQQNNSNDWDVIIKQKPEKQNQQTNDHFQEEPSKSFNLISGIENLAFEPSQQFKEYSQCFYISDKCTYCHTCFDDYNIKQDISCSLHQIGACCIYAIYQQCPQCENIIEKLNSYKFTKFTPEIRNVNELIDQNKKYPGQENNRQSLTNPTMEEIYGKTNFEMNHGTLIINQSDDFYLTMNIKNQQIQKDFNQQHK</sequence>
<dbReference type="InterPro" id="IPR017907">
    <property type="entry name" value="Znf_RING_CS"/>
</dbReference>
<reference evidence="4" key="1">
    <citation type="submission" date="2021-01" db="EMBL/GenBank/DDBJ databases">
        <authorList>
            <consortium name="Genoscope - CEA"/>
            <person name="William W."/>
        </authorList>
    </citation>
    <scope>NUCLEOTIDE SEQUENCE</scope>
</reference>
<dbReference type="PROSITE" id="PS00518">
    <property type="entry name" value="ZF_RING_1"/>
    <property type="match status" value="1"/>
</dbReference>
<evidence type="ECO:0000313" key="4">
    <source>
        <dbReference type="EMBL" id="CAD8126012.1"/>
    </source>
</evidence>
<keyword evidence="5" id="KW-1185">Reference proteome</keyword>
<keyword evidence="2" id="KW-0863">Zinc-finger</keyword>
<evidence type="ECO:0000256" key="3">
    <source>
        <dbReference type="ARBA" id="ARBA00022833"/>
    </source>
</evidence>
<comment type="caution">
    <text evidence="4">The sequence shown here is derived from an EMBL/GenBank/DDBJ whole genome shotgun (WGS) entry which is preliminary data.</text>
</comment>
<dbReference type="Proteomes" id="UP000692954">
    <property type="component" value="Unassembled WGS sequence"/>
</dbReference>
<accession>A0A8S1RFD1</accession>
<proteinExistence type="predicted"/>
<dbReference type="AlphaFoldDB" id="A0A8S1RFD1"/>
<organism evidence="4 5">
    <name type="scientific">Paramecium sonneborni</name>
    <dbReference type="NCBI Taxonomy" id="65129"/>
    <lineage>
        <taxon>Eukaryota</taxon>
        <taxon>Sar</taxon>
        <taxon>Alveolata</taxon>
        <taxon>Ciliophora</taxon>
        <taxon>Intramacronucleata</taxon>
        <taxon>Oligohymenophorea</taxon>
        <taxon>Peniculida</taxon>
        <taxon>Parameciidae</taxon>
        <taxon>Paramecium</taxon>
    </lineage>
</organism>
<evidence type="ECO:0000256" key="2">
    <source>
        <dbReference type="ARBA" id="ARBA00022771"/>
    </source>
</evidence>
<dbReference type="OrthoDB" id="305908at2759"/>
<keyword evidence="3" id="KW-0862">Zinc</keyword>